<feature type="region of interest" description="Disordered" evidence="1">
    <location>
        <begin position="865"/>
        <end position="884"/>
    </location>
</feature>
<feature type="region of interest" description="Disordered" evidence="1">
    <location>
        <begin position="1072"/>
        <end position="1210"/>
    </location>
</feature>
<feature type="compositionally biased region" description="Low complexity" evidence="1">
    <location>
        <begin position="1257"/>
        <end position="1278"/>
    </location>
</feature>
<feature type="compositionally biased region" description="Polar residues" evidence="1">
    <location>
        <begin position="1161"/>
        <end position="1177"/>
    </location>
</feature>
<feature type="compositionally biased region" description="Low complexity" evidence="1">
    <location>
        <begin position="204"/>
        <end position="213"/>
    </location>
</feature>
<feature type="compositionally biased region" description="Polar residues" evidence="1">
    <location>
        <begin position="1335"/>
        <end position="1344"/>
    </location>
</feature>
<dbReference type="PROSITE" id="PS50003">
    <property type="entry name" value="PH_DOMAIN"/>
    <property type="match status" value="1"/>
</dbReference>
<dbReference type="GO" id="GO:0032012">
    <property type="term" value="P:regulation of ARF protein signal transduction"/>
    <property type="evidence" value="ECO:0007669"/>
    <property type="project" value="InterPro"/>
</dbReference>
<feature type="compositionally biased region" description="Low complexity" evidence="1">
    <location>
        <begin position="1503"/>
        <end position="1514"/>
    </location>
</feature>
<feature type="compositionally biased region" description="Polar residues" evidence="1">
    <location>
        <begin position="1290"/>
        <end position="1303"/>
    </location>
</feature>
<feature type="compositionally biased region" description="Low complexity" evidence="1">
    <location>
        <begin position="1387"/>
        <end position="1397"/>
    </location>
</feature>
<dbReference type="PROSITE" id="PS50190">
    <property type="entry name" value="SEC7"/>
    <property type="match status" value="1"/>
</dbReference>
<feature type="compositionally biased region" description="Basic and acidic residues" evidence="1">
    <location>
        <begin position="34"/>
        <end position="44"/>
    </location>
</feature>
<feature type="domain" description="SEC7" evidence="3">
    <location>
        <begin position="260"/>
        <end position="471"/>
    </location>
</feature>
<organism evidence="4 5">
    <name type="scientific">Puccinia striiformis f. sp. tritici PST-78</name>
    <dbReference type="NCBI Taxonomy" id="1165861"/>
    <lineage>
        <taxon>Eukaryota</taxon>
        <taxon>Fungi</taxon>
        <taxon>Dikarya</taxon>
        <taxon>Basidiomycota</taxon>
        <taxon>Pucciniomycotina</taxon>
        <taxon>Pucciniomycetes</taxon>
        <taxon>Pucciniales</taxon>
        <taxon>Pucciniaceae</taxon>
        <taxon>Puccinia</taxon>
    </lineage>
</organism>
<feature type="domain" description="PH" evidence="2">
    <location>
        <begin position="658"/>
        <end position="781"/>
    </location>
</feature>
<feature type="compositionally biased region" description="Low complexity" evidence="1">
    <location>
        <begin position="50"/>
        <end position="60"/>
    </location>
</feature>
<feature type="compositionally biased region" description="Polar residues" evidence="1">
    <location>
        <begin position="184"/>
        <end position="203"/>
    </location>
</feature>
<dbReference type="InterPro" id="IPR035999">
    <property type="entry name" value="Sec7_dom_sf"/>
</dbReference>
<dbReference type="EMBL" id="AJIL01000100">
    <property type="protein sequence ID" value="KNE95260.1"/>
    <property type="molecule type" value="Genomic_DNA"/>
</dbReference>
<feature type="compositionally biased region" description="Low complexity" evidence="1">
    <location>
        <begin position="1356"/>
        <end position="1374"/>
    </location>
</feature>
<feature type="region of interest" description="Disordered" evidence="1">
    <location>
        <begin position="1230"/>
        <end position="1550"/>
    </location>
</feature>
<feature type="region of interest" description="Disordered" evidence="1">
    <location>
        <begin position="636"/>
        <end position="655"/>
    </location>
</feature>
<feature type="region of interest" description="Disordered" evidence="1">
    <location>
        <begin position="34"/>
        <end position="80"/>
    </location>
</feature>
<feature type="compositionally biased region" description="Low complexity" evidence="1">
    <location>
        <begin position="1093"/>
        <end position="1106"/>
    </location>
</feature>
<dbReference type="InterPro" id="IPR011993">
    <property type="entry name" value="PH-like_dom_sf"/>
</dbReference>
<dbReference type="PANTHER" id="PTHR10663:SF405">
    <property type="entry name" value="ARF GUANINE NUCLEOTIDE EXCHANGE FACTOR SYT1"/>
    <property type="match status" value="1"/>
</dbReference>
<reference evidence="5" key="1">
    <citation type="submission" date="2014-03" db="EMBL/GenBank/DDBJ databases">
        <title>The Genome Sequence of Puccinia striiformis f. sp. tritici PST-78.</title>
        <authorList>
            <consortium name="The Broad Institute Genome Sequencing Platform"/>
            <person name="Cuomo C."/>
            <person name="Hulbert S."/>
            <person name="Chen X."/>
            <person name="Walker B."/>
            <person name="Young S.K."/>
            <person name="Zeng Q."/>
            <person name="Gargeya S."/>
            <person name="Fitzgerald M."/>
            <person name="Haas B."/>
            <person name="Abouelleil A."/>
            <person name="Alvarado L."/>
            <person name="Arachchi H.M."/>
            <person name="Berlin A.M."/>
            <person name="Chapman S.B."/>
            <person name="Goldberg J."/>
            <person name="Griggs A."/>
            <person name="Gujja S."/>
            <person name="Hansen M."/>
            <person name="Howarth C."/>
            <person name="Imamovic A."/>
            <person name="Larimer J."/>
            <person name="McCowan C."/>
            <person name="Montmayeur A."/>
            <person name="Murphy C."/>
            <person name="Neiman D."/>
            <person name="Pearson M."/>
            <person name="Priest M."/>
            <person name="Roberts A."/>
            <person name="Saif S."/>
            <person name="Shea T."/>
            <person name="Sisk P."/>
            <person name="Sykes S."/>
            <person name="Wortman J."/>
            <person name="Nusbaum C."/>
            <person name="Birren B."/>
        </authorList>
    </citation>
    <scope>NUCLEOTIDE SEQUENCE [LARGE SCALE GENOMIC DNA]</scope>
    <source>
        <strain evidence="5">race PST-78</strain>
    </source>
</reference>
<dbReference type="Gene3D" id="2.30.29.30">
    <property type="entry name" value="Pleckstrin-homology domain (PH domain)/Phosphotyrosine-binding domain (PTB)"/>
    <property type="match status" value="1"/>
</dbReference>
<evidence type="ECO:0000259" key="3">
    <source>
        <dbReference type="PROSITE" id="PS50190"/>
    </source>
</evidence>
<feature type="region of interest" description="Disordered" evidence="1">
    <location>
        <begin position="136"/>
        <end position="218"/>
    </location>
</feature>
<feature type="compositionally biased region" description="Low complexity" evidence="1">
    <location>
        <begin position="161"/>
        <end position="176"/>
    </location>
</feature>
<accession>A0A0L0V7H2</accession>
<evidence type="ECO:0000259" key="2">
    <source>
        <dbReference type="PROSITE" id="PS50003"/>
    </source>
</evidence>
<evidence type="ECO:0000313" key="4">
    <source>
        <dbReference type="EMBL" id="KNE95260.1"/>
    </source>
</evidence>
<comment type="caution">
    <text evidence="4">The sequence shown here is derived from an EMBL/GenBank/DDBJ whole genome shotgun (WGS) entry which is preliminary data.</text>
</comment>
<feature type="region of interest" description="Disordered" evidence="1">
    <location>
        <begin position="254"/>
        <end position="281"/>
    </location>
</feature>
<feature type="compositionally biased region" description="Polar residues" evidence="1">
    <location>
        <begin position="821"/>
        <end position="836"/>
    </location>
</feature>
<name>A0A0L0V7H2_9BASI</name>
<dbReference type="OrthoDB" id="430364at2759"/>
<sequence>METSTTRPRPTPKPRNRRTTTENITLELLPQLELKSENEEESRTRRYSQSTIIDNSNNNNDTRKLRNRTSTPLFNQHDQSPTSLFKRIKNGISITPKHSFISTTSTSSSTSALDLFQTTGRSSDLIETVAQDYHQKSKIPLNRSQSDSMGLTSTFPDHHPQQSTTTTIQPSPSSSSLRIKRPATATTPQNRISRSFSQSTKIPTTTNTNTTTTDKLNRSTGYLSSSLLRNHTLDNHHYLSNSDHTDLIKSASVVPRPKHQQSLVKKLRRPRTAGTDVTSTSSSTFNQFYKQPVIEITHKTGKITDQLAPPKKESLSKPLERLNDTESEQDYLIRLSGYVEKSKIPSILASSNQAFHTSVLHTYMHSFQFSHDPLDLSIRKLLMIVDLPVETQQIDRLIEAFSKRYVECNPKLFNNSDQVYILAFSIIMLHTDHFNKSNKAKMSRNDYVKNTRMDGIPIELLEYIYDNITYTPFVYVDPDRDISGQKIMTIQTQDSKPTSTITNGAKDSSATTKGKLDPYQLIAKGSTHELRPDLGTVIPSRNPFSFTGSVSWFDFKNLKKSFDPRNSVIIQVVNLFPNKPNSIFKLIQPDHIPPPSNESLGSRPIVPPVEDNGVLNIRAVKVGLVHLKLDPFTTFSTSSSSTTTTSATTSSSTTAINSGNDPGLIKNIVSKKWKLFCVLLTTRQLILIKDVGLASELQESIKLAGDRNQANPEDQLVVRITGLKPDLVLSLDAGIALLDSVYQRRPCTFRLVLDRDFSLLLGLDDNDDMNSWITHINYAATYKTNKLPFWPTNNNSQYISSPRPSMNERVYTRKIQSTESLQSSTSIRRTTPNSNLIDLPPVSRSASISNSLSARPFDIGPSLIGESPRSSSIQPRRTSNVSSTSLPTHWDLVKAQIVCLEAQILAAKSELNEDLRLARNLAVLTPFQLSTRSKLQQAILPVANRVRNSRCQLSKLVCYREILVRDLALGLSTTNDSVKNTTAGTSSGSTSVHRTLVIDHHRHQLDGSASSSSAQLVLPTSPNTPRFSEDGHHHHLHLRRDSSLEADIRPTSSITRRTSDVVVTGLIQTSSSLTSAVAPPPHHQRQPSTPLPLDQSDQLSRSLLHSNGPSTADLSIVDYHQPPEETPSLNPQSPPLKKHSLSPSTTSTLLPKDQPIISRDSPLSTGTIQAQSSSIPNQVEIMDRQESTPLSNLDDEGHEEEEDDEDDEEVLEETMACLRKVGRHLPEEWTEGIQDPLGGRRSRSTTRLGEDPVHLNSSSTGSSWSIGRTRSATSMSSRSNRDNHSNDNSVPHSKSSTIGSTRSFAKVPFLGASTSTKRNPPPPPLPFCSSSFNSTRTSIVTPTLFTPPPLNQHLQSPGAPSTLSPLPPSSTHSLSKADRAAAKARMLSKAMLVSSSSRSKKSAPIPNPQSGGPGPPIEESQFIAFSEPINLHHSSNLSPHAHNRYHPLSPPPTVTTPSKTSTSYKHSSSEGPSTMISHSLSGRARNLSSKDSNSPISPDQFRSSFNSNSNSNSIEKSKSHSHSRSASGSHSGSGSGTGSAKRFTQAWGLP</sequence>
<feature type="region of interest" description="Disordered" evidence="1">
    <location>
        <begin position="1"/>
        <end position="21"/>
    </location>
</feature>
<dbReference type="GO" id="GO:0005085">
    <property type="term" value="F:guanyl-nucleotide exchange factor activity"/>
    <property type="evidence" value="ECO:0007669"/>
    <property type="project" value="InterPro"/>
</dbReference>
<evidence type="ECO:0008006" key="6">
    <source>
        <dbReference type="Google" id="ProtNLM"/>
    </source>
</evidence>
<dbReference type="SUPFAM" id="SSF50729">
    <property type="entry name" value="PH domain-like"/>
    <property type="match status" value="1"/>
</dbReference>
<feature type="compositionally biased region" description="Low complexity" evidence="1">
    <location>
        <begin position="1141"/>
        <end position="1151"/>
    </location>
</feature>
<evidence type="ECO:0000256" key="1">
    <source>
        <dbReference type="SAM" id="MobiDB-lite"/>
    </source>
</evidence>
<dbReference type="STRING" id="1165861.A0A0L0V7H2"/>
<feature type="compositionally biased region" description="Polar residues" evidence="1">
    <location>
        <begin position="1470"/>
        <end position="1502"/>
    </location>
</feature>
<proteinExistence type="predicted"/>
<keyword evidence="5" id="KW-1185">Reference proteome</keyword>
<feature type="region of interest" description="Disordered" evidence="1">
    <location>
        <begin position="1005"/>
        <end position="1052"/>
    </location>
</feature>
<feature type="compositionally biased region" description="Low complexity" evidence="1">
    <location>
        <begin position="1455"/>
        <end position="1466"/>
    </location>
</feature>
<dbReference type="SUPFAM" id="SSF48425">
    <property type="entry name" value="Sec7 domain"/>
    <property type="match status" value="1"/>
</dbReference>
<dbReference type="FunFam" id="1.10.1000.11:FF:000002">
    <property type="entry name" value="Cytohesin 1"/>
    <property type="match status" value="1"/>
</dbReference>
<gene>
    <name evidence="4" type="ORF">PSTG_11432</name>
</gene>
<dbReference type="SMART" id="SM00222">
    <property type="entry name" value="Sec7"/>
    <property type="match status" value="1"/>
</dbReference>
<feature type="compositionally biased region" description="Polar residues" evidence="1">
    <location>
        <begin position="1007"/>
        <end position="1026"/>
    </location>
</feature>
<dbReference type="CDD" id="cd00171">
    <property type="entry name" value="Sec7"/>
    <property type="match status" value="1"/>
</dbReference>
<protein>
    <recommendedName>
        <fullName evidence="6">SEC7 domain-containing protein</fullName>
    </recommendedName>
</protein>
<dbReference type="InterPro" id="IPR001849">
    <property type="entry name" value="PH_domain"/>
</dbReference>
<dbReference type="PANTHER" id="PTHR10663">
    <property type="entry name" value="GUANYL-NUCLEOTIDE EXCHANGE FACTOR"/>
    <property type="match status" value="1"/>
</dbReference>
<feature type="compositionally biased region" description="Polar residues" evidence="1">
    <location>
        <begin position="68"/>
        <end position="80"/>
    </location>
</feature>
<dbReference type="Gene3D" id="1.10.1000.11">
    <property type="entry name" value="Arf Nucleotide-binding Site Opener,domain 2"/>
    <property type="match status" value="1"/>
</dbReference>
<feature type="compositionally biased region" description="Polar residues" evidence="1">
    <location>
        <begin position="142"/>
        <end position="155"/>
    </location>
</feature>
<dbReference type="InterPro" id="IPR000904">
    <property type="entry name" value="Sec7_dom"/>
</dbReference>
<dbReference type="Pfam" id="PF01369">
    <property type="entry name" value="Sec7"/>
    <property type="match status" value="1"/>
</dbReference>
<feature type="compositionally biased region" description="Polar residues" evidence="1">
    <location>
        <begin position="868"/>
        <end position="884"/>
    </location>
</feature>
<feature type="compositionally biased region" description="Basic and acidic residues" evidence="1">
    <location>
        <begin position="1039"/>
        <end position="1048"/>
    </location>
</feature>
<feature type="compositionally biased region" description="Acidic residues" evidence="1">
    <location>
        <begin position="1193"/>
        <end position="1210"/>
    </location>
</feature>
<dbReference type="Proteomes" id="UP000054564">
    <property type="component" value="Unassembled WGS sequence"/>
</dbReference>
<feature type="region of interest" description="Disordered" evidence="1">
    <location>
        <begin position="821"/>
        <end position="840"/>
    </location>
</feature>
<dbReference type="InterPro" id="IPR023394">
    <property type="entry name" value="Sec7_C_sf"/>
</dbReference>
<evidence type="ECO:0000313" key="5">
    <source>
        <dbReference type="Proteomes" id="UP000054564"/>
    </source>
</evidence>